<dbReference type="PROSITE" id="PS00062">
    <property type="entry name" value="ALDOKETO_REDUCTASE_2"/>
    <property type="match status" value="1"/>
</dbReference>
<gene>
    <name evidence="9" type="ORF">FC51_GL000564</name>
</gene>
<name>A0A0R1Z505_9LACO</name>
<dbReference type="Proteomes" id="UP000051957">
    <property type="component" value="Unassembled WGS sequence"/>
</dbReference>
<dbReference type="EMBL" id="AZGK01000010">
    <property type="protein sequence ID" value="KRM46115.1"/>
    <property type="molecule type" value="Genomic_DNA"/>
</dbReference>
<protein>
    <submittedName>
        <fullName evidence="9">Aldo keto reductase</fullName>
    </submittedName>
</protein>
<evidence type="ECO:0000256" key="7">
    <source>
        <dbReference type="SAM" id="MobiDB-lite"/>
    </source>
</evidence>
<dbReference type="AlphaFoldDB" id="A0A0R1Z505"/>
<evidence type="ECO:0000313" key="10">
    <source>
        <dbReference type="Proteomes" id="UP000051957"/>
    </source>
</evidence>
<dbReference type="SUPFAM" id="SSF51430">
    <property type="entry name" value="NAD(P)-linked oxidoreductase"/>
    <property type="match status" value="1"/>
</dbReference>
<evidence type="ECO:0000313" key="9">
    <source>
        <dbReference type="EMBL" id="KRM46115.1"/>
    </source>
</evidence>
<keyword evidence="3" id="KW-0560">Oxidoreductase</keyword>
<organism evidence="9 10">
    <name type="scientific">Lentilactobacillus parabuchneri DSM 5707 = NBRC 107865</name>
    <dbReference type="NCBI Taxonomy" id="1423784"/>
    <lineage>
        <taxon>Bacteria</taxon>
        <taxon>Bacillati</taxon>
        <taxon>Bacillota</taxon>
        <taxon>Bacilli</taxon>
        <taxon>Lactobacillales</taxon>
        <taxon>Lactobacillaceae</taxon>
        <taxon>Lentilactobacillus</taxon>
    </lineage>
</organism>
<evidence type="ECO:0000256" key="2">
    <source>
        <dbReference type="ARBA" id="ARBA00022857"/>
    </source>
</evidence>
<evidence type="ECO:0000256" key="1">
    <source>
        <dbReference type="ARBA" id="ARBA00007905"/>
    </source>
</evidence>
<evidence type="ECO:0000259" key="8">
    <source>
        <dbReference type="Pfam" id="PF00248"/>
    </source>
</evidence>
<dbReference type="PANTHER" id="PTHR43827:SF3">
    <property type="entry name" value="NADP-DEPENDENT OXIDOREDUCTASE DOMAIN-CONTAINING PROTEIN"/>
    <property type="match status" value="1"/>
</dbReference>
<dbReference type="PANTHER" id="PTHR43827">
    <property type="entry name" value="2,5-DIKETO-D-GLUCONIC ACID REDUCTASE"/>
    <property type="match status" value="1"/>
</dbReference>
<feature type="binding site" evidence="5">
    <location>
        <position position="111"/>
    </location>
    <ligand>
        <name>substrate</name>
    </ligand>
</feature>
<feature type="site" description="Lowers pKa of active site Tyr" evidence="6">
    <location>
        <position position="78"/>
    </location>
</feature>
<dbReference type="InterPro" id="IPR020471">
    <property type="entry name" value="AKR"/>
</dbReference>
<dbReference type="Pfam" id="PF00248">
    <property type="entry name" value="Aldo_ket_red"/>
    <property type="match status" value="1"/>
</dbReference>
<sequence length="282" mass="32208">MANDSIPEMTMNDGYTIPEVQFGTYQIRGGAGLQQVMEAIKQGYRGLDTATNYDNEGMVGEAIRRSGMPRAHFFVTSKLPGKYHQYDEATMAIQETLYRLGLDYLDLYLIHWPLPKRNHYVEAFQAMIDAQKRGLIRSIGVSNFEPEHLDRLINETGVTPAVNQIEVHPYWNNERMVNEDQKRGIVTEAWSPLGRGSAALKEPVIQDLAKKYDKNAAQIILRWHSQRGVIPVPRSSNLVHQKSNKDIFDFKLTDQEIQAINQLSKPDGRVDGQDPNEYEEFE</sequence>
<dbReference type="GeneID" id="69802638"/>
<dbReference type="PATRIC" id="fig|1423784.4.peg.558"/>
<dbReference type="GO" id="GO:0016616">
    <property type="term" value="F:oxidoreductase activity, acting on the CH-OH group of donors, NAD or NADP as acceptor"/>
    <property type="evidence" value="ECO:0007669"/>
    <property type="project" value="UniProtKB-ARBA"/>
</dbReference>
<feature type="domain" description="NADP-dependent oxidoreductase" evidence="8">
    <location>
        <begin position="35"/>
        <end position="264"/>
    </location>
</feature>
<evidence type="ECO:0000256" key="3">
    <source>
        <dbReference type="ARBA" id="ARBA00023002"/>
    </source>
</evidence>
<evidence type="ECO:0000256" key="4">
    <source>
        <dbReference type="PIRSR" id="PIRSR000097-1"/>
    </source>
</evidence>
<reference evidence="9 10" key="1">
    <citation type="journal article" date="2015" name="Genome Announc.">
        <title>Expanding the biotechnology potential of lactobacilli through comparative genomics of 213 strains and associated genera.</title>
        <authorList>
            <person name="Sun Z."/>
            <person name="Harris H.M."/>
            <person name="McCann A."/>
            <person name="Guo C."/>
            <person name="Argimon S."/>
            <person name="Zhang W."/>
            <person name="Yang X."/>
            <person name="Jeffery I.B."/>
            <person name="Cooney J.C."/>
            <person name="Kagawa T.F."/>
            <person name="Liu W."/>
            <person name="Song Y."/>
            <person name="Salvetti E."/>
            <person name="Wrobel A."/>
            <person name="Rasinkangas P."/>
            <person name="Parkhill J."/>
            <person name="Rea M.C."/>
            <person name="O'Sullivan O."/>
            <person name="Ritari J."/>
            <person name="Douillard F.P."/>
            <person name="Paul Ross R."/>
            <person name="Yang R."/>
            <person name="Briner A.E."/>
            <person name="Felis G.E."/>
            <person name="de Vos W.M."/>
            <person name="Barrangou R."/>
            <person name="Klaenhammer T.R."/>
            <person name="Caufield P.W."/>
            <person name="Cui Y."/>
            <person name="Zhang H."/>
            <person name="O'Toole P.W."/>
        </authorList>
    </citation>
    <scope>NUCLEOTIDE SEQUENCE [LARGE SCALE GENOMIC DNA]</scope>
    <source>
        <strain evidence="9 10">DSM 5707</strain>
    </source>
</reference>
<dbReference type="InterPro" id="IPR036812">
    <property type="entry name" value="NAD(P)_OxRdtase_dom_sf"/>
</dbReference>
<comment type="caution">
    <text evidence="9">The sequence shown here is derived from an EMBL/GenBank/DDBJ whole genome shotgun (WGS) entry which is preliminary data.</text>
</comment>
<dbReference type="PRINTS" id="PR00069">
    <property type="entry name" value="ALDKETRDTASE"/>
</dbReference>
<dbReference type="Gene3D" id="3.20.20.100">
    <property type="entry name" value="NADP-dependent oxidoreductase domain"/>
    <property type="match status" value="1"/>
</dbReference>
<proteinExistence type="inferred from homology"/>
<keyword evidence="2" id="KW-0521">NADP</keyword>
<evidence type="ECO:0000256" key="5">
    <source>
        <dbReference type="PIRSR" id="PIRSR000097-2"/>
    </source>
</evidence>
<dbReference type="FunFam" id="3.20.20.100:FF:000002">
    <property type="entry name" value="2,5-diketo-D-gluconic acid reductase A"/>
    <property type="match status" value="1"/>
</dbReference>
<dbReference type="InterPro" id="IPR018170">
    <property type="entry name" value="Aldo/ket_reductase_CS"/>
</dbReference>
<feature type="region of interest" description="Disordered" evidence="7">
    <location>
        <begin position="263"/>
        <end position="282"/>
    </location>
</feature>
<feature type="active site" description="Proton donor" evidence="4">
    <location>
        <position position="53"/>
    </location>
</feature>
<dbReference type="RefSeq" id="WP_057909623.1">
    <property type="nucleotide sequence ID" value="NZ_AZGK01000010.1"/>
</dbReference>
<dbReference type="InterPro" id="IPR023210">
    <property type="entry name" value="NADP_OxRdtase_dom"/>
</dbReference>
<dbReference type="PIRSF" id="PIRSF000097">
    <property type="entry name" value="AKR"/>
    <property type="match status" value="1"/>
</dbReference>
<comment type="similarity">
    <text evidence="1">Belongs to the aldo/keto reductase family.</text>
</comment>
<evidence type="ECO:0000256" key="6">
    <source>
        <dbReference type="PIRSR" id="PIRSR000097-3"/>
    </source>
</evidence>
<accession>A0A0R1Z505</accession>